<dbReference type="InterPro" id="IPR011701">
    <property type="entry name" value="MFS"/>
</dbReference>
<feature type="transmembrane region" description="Helical" evidence="6">
    <location>
        <begin position="357"/>
        <end position="374"/>
    </location>
</feature>
<dbReference type="EMBL" id="JAGIOL010000001">
    <property type="protein sequence ID" value="MBP2436757.1"/>
    <property type="molecule type" value="Genomic_DNA"/>
</dbReference>
<keyword evidence="8" id="KW-1185">Reference proteome</keyword>
<reference evidence="7 8" key="1">
    <citation type="submission" date="2021-03" db="EMBL/GenBank/DDBJ databases">
        <title>Sequencing the genomes of 1000 actinobacteria strains.</title>
        <authorList>
            <person name="Klenk H.-P."/>
        </authorList>
    </citation>
    <scope>NUCLEOTIDE SEQUENCE [LARGE SCALE GENOMIC DNA]</scope>
    <source>
        <strain evidence="7 8">DSM 24221</strain>
    </source>
</reference>
<feature type="transmembrane region" description="Helical" evidence="6">
    <location>
        <begin position="315"/>
        <end position="336"/>
    </location>
</feature>
<protein>
    <submittedName>
        <fullName evidence="7">Na+/melibiose symporter-like transporter</fullName>
    </submittedName>
</protein>
<dbReference type="SUPFAM" id="SSF103473">
    <property type="entry name" value="MFS general substrate transporter"/>
    <property type="match status" value="1"/>
</dbReference>
<evidence type="ECO:0000256" key="6">
    <source>
        <dbReference type="SAM" id="Phobius"/>
    </source>
</evidence>
<comment type="caution">
    <text evidence="7">The sequence shown here is derived from an EMBL/GenBank/DDBJ whole genome shotgun (WGS) entry which is preliminary data.</text>
</comment>
<keyword evidence="3 6" id="KW-0812">Transmembrane</keyword>
<name>A0ABS4ZHR8_9MICO</name>
<feature type="transmembrane region" description="Helical" evidence="6">
    <location>
        <begin position="139"/>
        <end position="163"/>
    </location>
</feature>
<feature type="transmembrane region" description="Helical" evidence="6">
    <location>
        <begin position="289"/>
        <end position="309"/>
    </location>
</feature>
<feature type="transmembrane region" description="Helical" evidence="6">
    <location>
        <begin position="101"/>
        <end position="118"/>
    </location>
</feature>
<evidence type="ECO:0000313" key="8">
    <source>
        <dbReference type="Proteomes" id="UP001519362"/>
    </source>
</evidence>
<comment type="subcellular location">
    <subcellularLocation>
        <location evidence="1">Cell membrane</location>
        <topology evidence="1">Multi-pass membrane protein</topology>
    </subcellularLocation>
</comment>
<keyword evidence="4 6" id="KW-1133">Transmembrane helix</keyword>
<dbReference type="Proteomes" id="UP001519362">
    <property type="component" value="Unassembled WGS sequence"/>
</dbReference>
<gene>
    <name evidence="7" type="ORF">JOF34_001343</name>
</gene>
<dbReference type="PANTHER" id="PTHR23513">
    <property type="entry name" value="INTEGRAL MEMBRANE EFFLUX PROTEIN-RELATED"/>
    <property type="match status" value="1"/>
</dbReference>
<feature type="transmembrane region" description="Helical" evidence="6">
    <location>
        <begin position="76"/>
        <end position="95"/>
    </location>
</feature>
<dbReference type="RefSeq" id="WP_165135597.1">
    <property type="nucleotide sequence ID" value="NZ_CP049253.1"/>
</dbReference>
<evidence type="ECO:0000256" key="3">
    <source>
        <dbReference type="ARBA" id="ARBA00022692"/>
    </source>
</evidence>
<dbReference type="PANTHER" id="PTHR23513:SF11">
    <property type="entry name" value="STAPHYLOFERRIN A TRANSPORTER"/>
    <property type="match status" value="1"/>
</dbReference>
<feature type="transmembrane region" description="Helical" evidence="6">
    <location>
        <begin position="256"/>
        <end position="277"/>
    </location>
</feature>
<feature type="transmembrane region" description="Helical" evidence="6">
    <location>
        <begin position="21"/>
        <end position="41"/>
    </location>
</feature>
<dbReference type="Pfam" id="PF07690">
    <property type="entry name" value="MFS_1"/>
    <property type="match status" value="1"/>
</dbReference>
<dbReference type="InterPro" id="IPR036259">
    <property type="entry name" value="MFS_trans_sf"/>
</dbReference>
<dbReference type="Gene3D" id="1.20.1250.20">
    <property type="entry name" value="MFS general substrate transporter like domains"/>
    <property type="match status" value="1"/>
</dbReference>
<evidence type="ECO:0000256" key="4">
    <source>
        <dbReference type="ARBA" id="ARBA00022989"/>
    </source>
</evidence>
<proteinExistence type="predicted"/>
<accession>A0ABS4ZHR8</accession>
<feature type="transmembrane region" description="Helical" evidence="6">
    <location>
        <begin position="222"/>
        <end position="240"/>
    </location>
</feature>
<evidence type="ECO:0000256" key="2">
    <source>
        <dbReference type="ARBA" id="ARBA00022475"/>
    </source>
</evidence>
<evidence type="ECO:0000256" key="1">
    <source>
        <dbReference type="ARBA" id="ARBA00004651"/>
    </source>
</evidence>
<keyword evidence="2" id="KW-1003">Cell membrane</keyword>
<organism evidence="7 8">
    <name type="scientific">Microbacterium amylolyticum</name>
    <dbReference type="NCBI Taxonomy" id="936337"/>
    <lineage>
        <taxon>Bacteria</taxon>
        <taxon>Bacillati</taxon>
        <taxon>Actinomycetota</taxon>
        <taxon>Actinomycetes</taxon>
        <taxon>Micrococcales</taxon>
        <taxon>Microbacteriaceae</taxon>
        <taxon>Microbacterium</taxon>
    </lineage>
</organism>
<feature type="transmembrane region" description="Helical" evidence="6">
    <location>
        <begin position="47"/>
        <end position="67"/>
    </location>
</feature>
<feature type="transmembrane region" description="Helical" evidence="6">
    <location>
        <begin position="380"/>
        <end position="401"/>
    </location>
</feature>
<feature type="transmembrane region" description="Helical" evidence="6">
    <location>
        <begin position="169"/>
        <end position="186"/>
    </location>
</feature>
<keyword evidence="5 6" id="KW-0472">Membrane</keyword>
<evidence type="ECO:0000313" key="7">
    <source>
        <dbReference type="EMBL" id="MBP2436757.1"/>
    </source>
</evidence>
<sequence length="414" mass="41850">MAKHARVRIGSLYVSNGADAGGNQIFDVAISILVVTVAGFSATEVGLMNALGSASFLLLAVPAGALVDRVGAARTLVLSLATKVLLIAAAVRLAATERLSTPAILAIVTALGVCHLVTENAQVSTVPRLTSDPTRIASTVAKMAAADNIAGVLAPAIAAFLIVQVGGTWTLGVSLLLITLAALAALRVRRNARQQEADLAGSGNTPTAGLFEGFRVLVRNRLLLGTTVLIAAGNIGLAIGDSVEAILVLRVLDLGVLFYGALGTIAACAGLLASVVAPRIVQTIPVKRIFVIGAIAQALVAALPLVALLNPQSAHVILAVFQATWAIVLTVTNIAGSAYAAQTVPPDVLGRAIGARRMLTMGSVPIAALGGGILADQAGILIPLIVWPSLTLVAAVAFLALSARTAETATAQAS</sequence>
<evidence type="ECO:0000256" key="5">
    <source>
        <dbReference type="ARBA" id="ARBA00023136"/>
    </source>
</evidence>